<name>A0A8X8G9Y5_ACIFI</name>
<dbReference type="InterPro" id="IPR000594">
    <property type="entry name" value="ThiF_NAD_FAD-bd"/>
</dbReference>
<evidence type="ECO:0000259" key="1">
    <source>
        <dbReference type="Pfam" id="PF00899"/>
    </source>
</evidence>
<dbReference type="PANTHER" id="PTHR10953">
    <property type="entry name" value="UBIQUITIN-ACTIVATING ENZYME E1"/>
    <property type="match status" value="1"/>
</dbReference>
<dbReference type="AlphaFoldDB" id="A0A8X8G9Y5"/>
<gene>
    <name evidence="2" type="ORF">HF568_06800</name>
</gene>
<dbReference type="GO" id="GO:0005737">
    <property type="term" value="C:cytoplasm"/>
    <property type="evidence" value="ECO:0007669"/>
    <property type="project" value="TreeGrafter"/>
</dbReference>
<sequence length="261" mass="29094">MTIHTFLMPRGNIVMAGAGGTGSQMLTGLARMAIALRSLGLHEPHVSVYDPDTVSPSNIGRQLFSEGDVGQFKVDVLVNRINLYFGLEWDAIPSKFIGAKKSCVIVGCVDNRASRKDIYNHAKQNTGYWLDLGNGNTYGQAILGNTDFGESSWHRRKQYALLPTVADLYPEMIDDSVADPDDTPSCSLAEALEKQDLLVNQTVATHALEILWQLFRHGEIRYHGFFFDVTKFSLTPLSVDPKAWKPYLKKAVKYNRRKEAA</sequence>
<dbReference type="GO" id="GO:0004792">
    <property type="term" value="F:thiosulfate-cyanide sulfurtransferase activity"/>
    <property type="evidence" value="ECO:0007669"/>
    <property type="project" value="TreeGrafter"/>
</dbReference>
<dbReference type="InterPro" id="IPR045886">
    <property type="entry name" value="ThiF/MoeB/HesA"/>
</dbReference>
<protein>
    <submittedName>
        <fullName evidence="2">PRTRC system ThiF family protein</fullName>
    </submittedName>
</protein>
<dbReference type="InterPro" id="IPR022500">
    <property type="entry name" value="PRTRC_ThiF"/>
</dbReference>
<dbReference type="SUPFAM" id="SSF69572">
    <property type="entry name" value="Activating enzymes of the ubiquitin-like proteins"/>
    <property type="match status" value="1"/>
</dbReference>
<dbReference type="InterPro" id="IPR035985">
    <property type="entry name" value="Ubiquitin-activating_enz"/>
</dbReference>
<dbReference type="Pfam" id="PF00899">
    <property type="entry name" value="ThiF"/>
    <property type="match status" value="1"/>
</dbReference>
<feature type="domain" description="THIF-type NAD/FAD binding fold" evidence="1">
    <location>
        <begin position="12"/>
        <end position="233"/>
    </location>
</feature>
<dbReference type="PANTHER" id="PTHR10953:SF247">
    <property type="entry name" value="SLL6053 PROTEIN"/>
    <property type="match status" value="1"/>
</dbReference>
<dbReference type="Gene3D" id="3.40.50.720">
    <property type="entry name" value="NAD(P)-binding Rossmann-like Domain"/>
    <property type="match status" value="1"/>
</dbReference>
<accession>A0A8X8G9Y5</accession>
<dbReference type="RefSeq" id="WP_215886123.1">
    <property type="nucleotide sequence ID" value="NZ_CP134225.1"/>
</dbReference>
<dbReference type="NCBIfam" id="TIGR03736">
    <property type="entry name" value="PRTRC_ThiF"/>
    <property type="match status" value="1"/>
</dbReference>
<dbReference type="EMBL" id="JABBHS010000198">
    <property type="protein sequence ID" value="MBU2722922.1"/>
    <property type="molecule type" value="Genomic_DNA"/>
</dbReference>
<dbReference type="GO" id="GO:0016779">
    <property type="term" value="F:nucleotidyltransferase activity"/>
    <property type="evidence" value="ECO:0007669"/>
    <property type="project" value="TreeGrafter"/>
</dbReference>
<dbReference type="CDD" id="cd01483">
    <property type="entry name" value="E1_enzyme_family"/>
    <property type="match status" value="1"/>
</dbReference>
<reference evidence="2" key="1">
    <citation type="journal article" date="2021" name="ISME J.">
        <title>Genomic evolution of the class Acidithiobacillia: deep-branching Proteobacteria living in extreme acidic conditions.</title>
        <authorList>
            <person name="Moya-Beltran A."/>
            <person name="Beard S."/>
            <person name="Rojas-Villalobos C."/>
            <person name="Issotta F."/>
            <person name="Gallardo Y."/>
            <person name="Ulloa R."/>
            <person name="Giaveno A."/>
            <person name="Degli Esposti M."/>
            <person name="Johnson D.B."/>
            <person name="Quatrini R."/>
        </authorList>
    </citation>
    <scope>NUCLEOTIDE SEQUENCE</scope>
    <source>
        <strain evidence="2">DSM 583</strain>
    </source>
</reference>
<evidence type="ECO:0000313" key="2">
    <source>
        <dbReference type="EMBL" id="MBU2722922.1"/>
    </source>
</evidence>
<evidence type="ECO:0000313" key="3">
    <source>
        <dbReference type="Proteomes" id="UP000887300"/>
    </source>
</evidence>
<comment type="caution">
    <text evidence="2">The sequence shown here is derived from an EMBL/GenBank/DDBJ whole genome shotgun (WGS) entry which is preliminary data.</text>
</comment>
<organism evidence="2 3">
    <name type="scientific">Acidithiobacillus ferridurans</name>
    <dbReference type="NCBI Taxonomy" id="1232575"/>
    <lineage>
        <taxon>Bacteria</taxon>
        <taxon>Pseudomonadati</taxon>
        <taxon>Pseudomonadota</taxon>
        <taxon>Acidithiobacillia</taxon>
        <taxon>Acidithiobacillales</taxon>
        <taxon>Acidithiobacillaceae</taxon>
        <taxon>Acidithiobacillus</taxon>
    </lineage>
</organism>
<proteinExistence type="predicted"/>
<dbReference type="GO" id="GO:0008641">
    <property type="term" value="F:ubiquitin-like modifier activating enzyme activity"/>
    <property type="evidence" value="ECO:0007669"/>
    <property type="project" value="InterPro"/>
</dbReference>
<dbReference type="Proteomes" id="UP000887300">
    <property type="component" value="Unassembled WGS sequence"/>
</dbReference>